<evidence type="ECO:0000256" key="4">
    <source>
        <dbReference type="ARBA" id="ARBA00022679"/>
    </source>
</evidence>
<gene>
    <name evidence="7" type="ORF">GCM10023214_59580</name>
</gene>
<dbReference type="RefSeq" id="WP_346055636.1">
    <property type="nucleotide sequence ID" value="NZ_BAABIB010000116.1"/>
</dbReference>
<comment type="caution">
    <text evidence="7">The sequence shown here is derived from an EMBL/GenBank/DDBJ whole genome shotgun (WGS) entry which is preliminary data.</text>
</comment>
<dbReference type="Proteomes" id="UP001500192">
    <property type="component" value="Unassembled WGS sequence"/>
</dbReference>
<dbReference type="Gene3D" id="3.40.50.150">
    <property type="entry name" value="Vaccinia Virus protein VP39"/>
    <property type="match status" value="1"/>
</dbReference>
<dbReference type="PANTHER" id="PTHR43619:SF2">
    <property type="entry name" value="S-ADENOSYL-L-METHIONINE-DEPENDENT METHYLTRANSFERASES SUPERFAMILY PROTEIN"/>
    <property type="match status" value="1"/>
</dbReference>
<dbReference type="InterPro" id="IPR029063">
    <property type="entry name" value="SAM-dependent_MTases_sf"/>
</dbReference>
<evidence type="ECO:0000256" key="2">
    <source>
        <dbReference type="ARBA" id="ARBA00008138"/>
    </source>
</evidence>
<name>A0ABP8VCH9_9PSEU</name>
<dbReference type="GO" id="GO:0032259">
    <property type="term" value="P:methylation"/>
    <property type="evidence" value="ECO:0007669"/>
    <property type="project" value="UniProtKB-KW"/>
</dbReference>
<proteinExistence type="inferred from homology"/>
<evidence type="ECO:0000313" key="8">
    <source>
        <dbReference type="Proteomes" id="UP001500192"/>
    </source>
</evidence>
<dbReference type="InterPro" id="IPR007213">
    <property type="entry name" value="Ppm1/Ppm2/Tcmp"/>
</dbReference>
<dbReference type="SUPFAM" id="SSF53335">
    <property type="entry name" value="S-adenosyl-L-methionine-dependent methyltransferases"/>
    <property type="match status" value="1"/>
</dbReference>
<comment type="function">
    <text evidence="1 6">Exhibits S-adenosyl-L-methionine-dependent methyltransferase activity.</text>
</comment>
<dbReference type="EC" id="2.1.1.-" evidence="6"/>
<accession>A0ABP8VCH9</accession>
<protein>
    <recommendedName>
        <fullName evidence="6">S-adenosyl-L-methionine-dependent methyltransferase</fullName>
        <ecNumber evidence="6">2.1.1.-</ecNumber>
    </recommendedName>
</protein>
<reference evidence="8" key="1">
    <citation type="journal article" date="2019" name="Int. J. Syst. Evol. Microbiol.">
        <title>The Global Catalogue of Microorganisms (GCM) 10K type strain sequencing project: providing services to taxonomists for standard genome sequencing and annotation.</title>
        <authorList>
            <consortium name="The Broad Institute Genomics Platform"/>
            <consortium name="The Broad Institute Genome Sequencing Center for Infectious Disease"/>
            <person name="Wu L."/>
            <person name="Ma J."/>
        </authorList>
    </citation>
    <scope>NUCLEOTIDE SEQUENCE [LARGE SCALE GENOMIC DNA]</scope>
    <source>
        <strain evidence="8">JCM 18054</strain>
    </source>
</reference>
<evidence type="ECO:0000256" key="3">
    <source>
        <dbReference type="ARBA" id="ARBA00022603"/>
    </source>
</evidence>
<keyword evidence="5 6" id="KW-0949">S-adenosyl-L-methionine</keyword>
<dbReference type="NCBIfam" id="TIGR00027">
    <property type="entry name" value="mthyl_TIGR00027"/>
    <property type="match status" value="1"/>
</dbReference>
<dbReference type="PANTHER" id="PTHR43619">
    <property type="entry name" value="S-ADENOSYL-L-METHIONINE-DEPENDENT METHYLTRANSFERASE YKTD-RELATED"/>
    <property type="match status" value="1"/>
</dbReference>
<keyword evidence="8" id="KW-1185">Reference proteome</keyword>
<evidence type="ECO:0000313" key="7">
    <source>
        <dbReference type="EMBL" id="GAA4659858.1"/>
    </source>
</evidence>
<dbReference type="InterPro" id="IPR011610">
    <property type="entry name" value="SAM_mthyl_Trfase_ML2640-like"/>
</dbReference>
<dbReference type="EMBL" id="BAABIB010000116">
    <property type="protein sequence ID" value="GAA4659858.1"/>
    <property type="molecule type" value="Genomic_DNA"/>
</dbReference>
<keyword evidence="3 6" id="KW-0489">Methyltransferase</keyword>
<evidence type="ECO:0000256" key="6">
    <source>
        <dbReference type="RuleBase" id="RU362030"/>
    </source>
</evidence>
<comment type="similarity">
    <text evidence="2 6">Belongs to the UPF0677 family.</text>
</comment>
<evidence type="ECO:0000256" key="1">
    <source>
        <dbReference type="ARBA" id="ARBA00003907"/>
    </source>
</evidence>
<evidence type="ECO:0000256" key="5">
    <source>
        <dbReference type="ARBA" id="ARBA00022691"/>
    </source>
</evidence>
<sequence length="292" mass="32327">MTAPEGVRATALLTTYARAQESARQDRLFDDPWARLFVAEATAFTGAGLPRIAMARDDGISPLWRAFSSYFAVRTPFYDERVRRAVAAGVRQVVLLGASMDTRAYRLGLPGDTTVFELDGASVLDFKNGVLIRHGAEPTCRRVPVPVELREDWATPLREAGFRPGEPVLWLAEGVLMYFTAEESDRLAATVTDLSGTGARLLTEYPARQVDEETMTRRATDEAERISAMMIAALVRSGPDTGPEEWLRRFGWAAEVTDIAAELRRHGREVPDVFADSADRVPVWLIEAVLRG</sequence>
<dbReference type="Pfam" id="PF04072">
    <property type="entry name" value="LCM"/>
    <property type="match status" value="1"/>
</dbReference>
<keyword evidence="4" id="KW-0808">Transferase</keyword>
<dbReference type="GO" id="GO:0008168">
    <property type="term" value="F:methyltransferase activity"/>
    <property type="evidence" value="ECO:0007669"/>
    <property type="project" value="UniProtKB-KW"/>
</dbReference>
<organism evidence="7 8">
    <name type="scientific">Amycolatopsis dongchuanensis</name>
    <dbReference type="NCBI Taxonomy" id="1070866"/>
    <lineage>
        <taxon>Bacteria</taxon>
        <taxon>Bacillati</taxon>
        <taxon>Actinomycetota</taxon>
        <taxon>Actinomycetes</taxon>
        <taxon>Pseudonocardiales</taxon>
        <taxon>Pseudonocardiaceae</taxon>
        <taxon>Amycolatopsis</taxon>
    </lineage>
</organism>